<dbReference type="Gene3D" id="3.40.50.1820">
    <property type="entry name" value="alpha/beta hydrolase"/>
    <property type="match status" value="1"/>
</dbReference>
<dbReference type="SUPFAM" id="SSF53474">
    <property type="entry name" value="alpha/beta-Hydrolases"/>
    <property type="match status" value="1"/>
</dbReference>
<dbReference type="GO" id="GO:0008610">
    <property type="term" value="P:lipid biosynthetic process"/>
    <property type="evidence" value="ECO:0007669"/>
    <property type="project" value="TreeGrafter"/>
</dbReference>
<evidence type="ECO:0000259" key="2">
    <source>
        <dbReference type="Pfam" id="PF00975"/>
    </source>
</evidence>
<evidence type="ECO:0000313" key="3">
    <source>
        <dbReference type="EMBL" id="TLQ41924.1"/>
    </source>
</evidence>
<dbReference type="InterPro" id="IPR012223">
    <property type="entry name" value="TEII"/>
</dbReference>
<dbReference type="AlphaFoldDB" id="A0A5R9E0Q8"/>
<accession>A0A5R9E0Q8</accession>
<dbReference type="PANTHER" id="PTHR11487:SF0">
    <property type="entry name" value="S-ACYL FATTY ACID SYNTHASE THIOESTERASE, MEDIUM CHAIN"/>
    <property type="match status" value="1"/>
</dbReference>
<evidence type="ECO:0000256" key="1">
    <source>
        <dbReference type="ARBA" id="ARBA00007169"/>
    </source>
</evidence>
<proteinExistence type="inferred from homology"/>
<feature type="domain" description="Thioesterase" evidence="2">
    <location>
        <begin position="19"/>
        <end position="240"/>
    </location>
</feature>
<dbReference type="Proteomes" id="UP000305921">
    <property type="component" value="Unassembled WGS sequence"/>
</dbReference>
<dbReference type="RefSeq" id="WP_138051328.1">
    <property type="nucleotide sequence ID" value="NZ_VAWE01000001.1"/>
</dbReference>
<dbReference type="OrthoDB" id="8480037at2"/>
<sequence length="257" mass="27302">MAWLQQWSPPAPDGTTTARILCLPYAGGGAGSYRHWGPAMPAGTELHAVELPGHGRRLTETPAADVTEIVETLIPLAARPGPPTILFGHSMGALLAHELCRAMTELGTPPAALVLSAMSPAHLVDRAACRALTGDPVALLDHVRELGATPPEVLRTPAMRELVLRTMRADLGLLAAFPDPADPVPASVAVLALSGRSDDVYPPHTVASWEPFAERWRGMRVLDGGHFFPWRDDTVPDLIASLARDIASDHGTCNALP</sequence>
<comment type="caution">
    <text evidence="3">The sequence shown here is derived from an EMBL/GenBank/DDBJ whole genome shotgun (WGS) entry which is preliminary data.</text>
</comment>
<protein>
    <submittedName>
        <fullName evidence="3">Thioesterase</fullName>
    </submittedName>
</protein>
<reference evidence="3 4" key="1">
    <citation type="submission" date="2019-05" db="EMBL/GenBank/DDBJ databases">
        <title>Streptomyces marianii sp. nov., a novel marine actinomycete from southern coast of India.</title>
        <authorList>
            <person name="Iniyan A.M."/>
            <person name="Wink J."/>
            <person name="Ramprasad E."/>
            <person name="Ramana C.V."/>
            <person name="Bunk B."/>
            <person name="Sproer C."/>
            <person name="Joseph F.-J.R.S."/>
            <person name="Vincent S.G.P."/>
        </authorList>
    </citation>
    <scope>NUCLEOTIDE SEQUENCE [LARGE SCALE GENOMIC DNA]</scope>
    <source>
        <strain evidence="3 4">ICN19</strain>
    </source>
</reference>
<dbReference type="PANTHER" id="PTHR11487">
    <property type="entry name" value="THIOESTERASE"/>
    <property type="match status" value="1"/>
</dbReference>
<dbReference type="Pfam" id="PF00975">
    <property type="entry name" value="Thioesterase"/>
    <property type="match status" value="1"/>
</dbReference>
<gene>
    <name evidence="3" type="ORF">FEF34_00220</name>
</gene>
<dbReference type="EMBL" id="VAWE01000001">
    <property type="protein sequence ID" value="TLQ41924.1"/>
    <property type="molecule type" value="Genomic_DNA"/>
</dbReference>
<evidence type="ECO:0000313" key="4">
    <source>
        <dbReference type="Proteomes" id="UP000305921"/>
    </source>
</evidence>
<comment type="similarity">
    <text evidence="1">Belongs to the thioesterase family.</text>
</comment>
<keyword evidence="4" id="KW-1185">Reference proteome</keyword>
<organism evidence="3 4">
    <name type="scientific">Streptomyces marianii</name>
    <dbReference type="NCBI Taxonomy" id="1817406"/>
    <lineage>
        <taxon>Bacteria</taxon>
        <taxon>Bacillati</taxon>
        <taxon>Actinomycetota</taxon>
        <taxon>Actinomycetes</taxon>
        <taxon>Kitasatosporales</taxon>
        <taxon>Streptomycetaceae</taxon>
        <taxon>Streptomyces</taxon>
    </lineage>
</organism>
<name>A0A5R9E0Q8_9ACTN</name>
<dbReference type="InterPro" id="IPR001031">
    <property type="entry name" value="Thioesterase"/>
</dbReference>
<dbReference type="InterPro" id="IPR029058">
    <property type="entry name" value="AB_hydrolase_fold"/>
</dbReference>